<dbReference type="Pfam" id="PF25954">
    <property type="entry name" value="Beta-barrel_RND_2"/>
    <property type="match status" value="1"/>
</dbReference>
<dbReference type="Gene3D" id="2.40.420.20">
    <property type="match status" value="1"/>
</dbReference>
<feature type="domain" description="CusB-like barrel-sandwich hybrid" evidence="5">
    <location>
        <begin position="217"/>
        <end position="317"/>
    </location>
</feature>
<evidence type="ECO:0000259" key="6">
    <source>
        <dbReference type="Pfam" id="PF25954"/>
    </source>
</evidence>
<dbReference type="InterPro" id="IPR058649">
    <property type="entry name" value="CzcB_C"/>
</dbReference>
<feature type="domain" description="CusB-like beta-barrel" evidence="6">
    <location>
        <begin position="380"/>
        <end position="456"/>
    </location>
</feature>
<sequence>MKKNWKKDNRLVWLVFVLFVGLSGCQYINQYFQKGEDKPKDVYACPMKCEGNKTYDKPESCPVCGMDLVKVPNHQAHGDTATVMMGQMKKAGKQYYCTMKCEGEKTYDKPGSCPVCGMDLVEKKEAVSAEKAVYTCPMHPQIQKDKAGSCPICGMDLVKKGGATEALSSNDSLAILVKPTYEYVLSGVKTTQPEQRSQKMVVNAFGFLSYDARALNSIATRFGGRIERLYVRYPFQAVSKGQKIMDIYSPEIVTSQQNLIFLLQNDADNQTLIESTRQRLSLLGLTSEQIKTVEQSKKPTMQLSIYSPYSGVIVERGVGGAAPMSLPSGGSGSMSSGMGSSKTSSSIAPPPAAQNGELTLKEGMYVQKGQRLFDVQSTGTVWAMLEFYPTDVPKVKVGQSVMIMLENNEETQLFGKVNYLEPMISVNNRNPQARVYLSNPNGKLKIGSLVKASINAGSQEALWVPTTALLDMGRTKTAFVQERGAFRSRTVKTGLQQGGWIQILSGLSSQETIAENAQFLMDSESFVKSNELSMR</sequence>
<feature type="compositionally biased region" description="Low complexity" evidence="2">
    <location>
        <begin position="324"/>
        <end position="346"/>
    </location>
</feature>
<accession>A0A7U4E971</accession>
<evidence type="ECO:0000259" key="5">
    <source>
        <dbReference type="Pfam" id="PF25919"/>
    </source>
</evidence>
<keyword evidence="8" id="KW-0614">Plasmid</keyword>
<dbReference type="InterPro" id="IPR045800">
    <property type="entry name" value="HMBD"/>
</dbReference>
<organism evidence="8 9">
    <name type="scientific">Runella slithyformis (strain ATCC 29530 / DSM 19594 / LMG 11500 / NCIMB 11436 / LSU 4)</name>
    <dbReference type="NCBI Taxonomy" id="761193"/>
    <lineage>
        <taxon>Bacteria</taxon>
        <taxon>Pseudomonadati</taxon>
        <taxon>Bacteroidota</taxon>
        <taxon>Cytophagia</taxon>
        <taxon>Cytophagales</taxon>
        <taxon>Spirosomataceae</taxon>
        <taxon>Runella</taxon>
    </lineage>
</organism>
<dbReference type="Gene3D" id="6.10.140.730">
    <property type="match status" value="1"/>
</dbReference>
<geneLocation type="plasmid" evidence="8 9">
    <name>pRUNSL02</name>
</geneLocation>
<feature type="domain" description="CzcB-like C-terminal circularly permuted SH3-like" evidence="7">
    <location>
        <begin position="464"/>
        <end position="520"/>
    </location>
</feature>
<dbReference type="GO" id="GO:0060003">
    <property type="term" value="P:copper ion export"/>
    <property type="evidence" value="ECO:0007669"/>
    <property type="project" value="TreeGrafter"/>
</dbReference>
<dbReference type="RefSeq" id="WP_013931261.1">
    <property type="nucleotide sequence ID" value="NC_015704.1"/>
</dbReference>
<dbReference type="Proteomes" id="UP000000493">
    <property type="component" value="Plasmid pRUNSL02"/>
</dbReference>
<evidence type="ECO:0000259" key="7">
    <source>
        <dbReference type="Pfam" id="PF25975"/>
    </source>
</evidence>
<dbReference type="PANTHER" id="PTHR30097:SF15">
    <property type="entry name" value="CATION EFFLUX SYSTEM PROTEIN CUSB"/>
    <property type="match status" value="1"/>
</dbReference>
<name>A0A7U4E971_RUNSL</name>
<dbReference type="KEGG" id="rsi:Runsl_5943"/>
<dbReference type="SUPFAM" id="SSF111369">
    <property type="entry name" value="HlyD-like secretion proteins"/>
    <property type="match status" value="1"/>
</dbReference>
<protein>
    <submittedName>
        <fullName evidence="8">Efflux transporter, RND family, MFP subunit</fullName>
    </submittedName>
</protein>
<dbReference type="Pfam" id="PF19335">
    <property type="entry name" value="HMBD"/>
    <property type="match status" value="3"/>
</dbReference>
<evidence type="ECO:0000256" key="1">
    <source>
        <dbReference type="ARBA" id="ARBA00022448"/>
    </source>
</evidence>
<dbReference type="GO" id="GO:0030288">
    <property type="term" value="C:outer membrane-bounded periplasmic space"/>
    <property type="evidence" value="ECO:0007669"/>
    <property type="project" value="TreeGrafter"/>
</dbReference>
<dbReference type="EMBL" id="CP002861">
    <property type="protein sequence ID" value="AEI52079.1"/>
    <property type="molecule type" value="Genomic_DNA"/>
</dbReference>
<keyword evidence="1" id="KW-0813">Transport</keyword>
<feature type="region of interest" description="Disordered" evidence="2">
    <location>
        <begin position="324"/>
        <end position="354"/>
    </location>
</feature>
<feature type="domain" description="Heavy metal binding" evidence="3">
    <location>
        <begin position="133"/>
        <end position="160"/>
    </location>
</feature>
<feature type="domain" description="Heavy metal binding" evidence="3">
    <location>
        <begin position="95"/>
        <end position="123"/>
    </location>
</feature>
<dbReference type="InterPro" id="IPR058791">
    <property type="entry name" value="3HB_CusB"/>
</dbReference>
<dbReference type="Gene3D" id="2.40.30.170">
    <property type="match status" value="1"/>
</dbReference>
<dbReference type="Pfam" id="PF25919">
    <property type="entry name" value="BSH_CusB"/>
    <property type="match status" value="1"/>
</dbReference>
<evidence type="ECO:0000313" key="9">
    <source>
        <dbReference type="Proteomes" id="UP000000493"/>
    </source>
</evidence>
<dbReference type="AlphaFoldDB" id="A0A7U4E971"/>
<keyword evidence="9" id="KW-1185">Reference proteome</keyword>
<dbReference type="InterPro" id="IPR058792">
    <property type="entry name" value="Beta-barrel_RND_2"/>
</dbReference>
<dbReference type="Pfam" id="PF25975">
    <property type="entry name" value="CzcB_C"/>
    <property type="match status" value="1"/>
</dbReference>
<dbReference type="InterPro" id="IPR051909">
    <property type="entry name" value="MFP_Cation_Efflux"/>
</dbReference>
<dbReference type="PANTHER" id="PTHR30097">
    <property type="entry name" value="CATION EFFLUX SYSTEM PROTEIN CUSB"/>
    <property type="match status" value="1"/>
</dbReference>
<proteinExistence type="predicted"/>
<feature type="domain" description="CusB-like three alpha-helical bundle" evidence="4">
    <location>
        <begin position="251"/>
        <end position="299"/>
    </location>
</feature>
<reference evidence="8 9" key="2">
    <citation type="journal article" date="2012" name="Stand. Genomic Sci.">
        <title>Complete genome sequence of the aquatic bacterium Runella slithyformis type strain (LSU 4(T)).</title>
        <authorList>
            <person name="Copeland A."/>
            <person name="Zhang X."/>
            <person name="Misra M."/>
            <person name="Lapidus A."/>
            <person name="Nolan M."/>
            <person name="Lucas S."/>
            <person name="Deshpande S."/>
            <person name="Cheng J.F."/>
            <person name="Tapia R."/>
            <person name="Goodwin L.A."/>
            <person name="Pitluck S."/>
            <person name="Liolios K."/>
            <person name="Pagani I."/>
            <person name="Ivanova N."/>
            <person name="Mikhailova N."/>
            <person name="Pati A."/>
            <person name="Chen A."/>
            <person name="Palaniappan K."/>
            <person name="Land M."/>
            <person name="Hauser L."/>
            <person name="Pan C."/>
            <person name="Jeffries C.D."/>
            <person name="Detter J.C."/>
            <person name="Brambilla E.M."/>
            <person name="Rohde M."/>
            <person name="Djao O.D."/>
            <person name="Goker M."/>
            <person name="Sikorski J."/>
            <person name="Tindall B.J."/>
            <person name="Woyke T."/>
            <person name="Bristow J."/>
            <person name="Eisen J.A."/>
            <person name="Markowitz V."/>
            <person name="Hugenholtz P."/>
            <person name="Kyrpides N.C."/>
            <person name="Klenk H.P."/>
            <person name="Mavromatis K."/>
        </authorList>
    </citation>
    <scope>NUCLEOTIDE SEQUENCE [LARGE SCALE GENOMIC DNA]</scope>
    <source>
        <strain evidence="9">ATCC 29530 / DSM 19594 / LMG 11500 / NCIMB 11436 / LSU 4</strain>
    </source>
</reference>
<evidence type="ECO:0000256" key="2">
    <source>
        <dbReference type="SAM" id="MobiDB-lite"/>
    </source>
</evidence>
<dbReference type="Pfam" id="PF25869">
    <property type="entry name" value="3HB_CusB"/>
    <property type="match status" value="1"/>
</dbReference>
<evidence type="ECO:0000259" key="3">
    <source>
        <dbReference type="Pfam" id="PF19335"/>
    </source>
</evidence>
<reference evidence="9" key="1">
    <citation type="submission" date="2011-06" db="EMBL/GenBank/DDBJ databases">
        <title>The complete genome of plasmid 2 of Runella slithyformis DSM 19594.</title>
        <authorList>
            <consortium name="US DOE Joint Genome Institute (JGI-PGF)"/>
            <person name="Lucas S."/>
            <person name="Han J."/>
            <person name="Lapidus A."/>
            <person name="Bruce D."/>
            <person name="Goodwin L."/>
            <person name="Pitluck S."/>
            <person name="Peters L."/>
            <person name="Kyrpides N."/>
            <person name="Mavromatis K."/>
            <person name="Ivanova N."/>
            <person name="Ovchinnikova G."/>
            <person name="Zhang X."/>
            <person name="Misra M."/>
            <person name="Detter J.C."/>
            <person name="Tapia R."/>
            <person name="Han C."/>
            <person name="Land M."/>
            <person name="Hauser L."/>
            <person name="Markowitz V."/>
            <person name="Cheng J.-F."/>
            <person name="Hugenholtz P."/>
            <person name="Woyke T."/>
            <person name="Wu D."/>
            <person name="Tindall B."/>
            <person name="Faehrich R."/>
            <person name="Brambilla E."/>
            <person name="Klenk H.-P."/>
            <person name="Eisen J.A."/>
        </authorList>
    </citation>
    <scope>NUCLEOTIDE SEQUENCE [LARGE SCALE GENOMIC DNA]</scope>
    <source>
        <strain evidence="9">ATCC 29530 / DSM 19594 / LMG 11500 / NCIMB 11436 / LSU 4</strain>
        <plasmid evidence="9">pRUNSL02</plasmid>
    </source>
</reference>
<dbReference type="PROSITE" id="PS51257">
    <property type="entry name" value="PROKAR_LIPOPROTEIN"/>
    <property type="match status" value="1"/>
</dbReference>
<gene>
    <name evidence="8" type="ordered locus">Runsl_5943</name>
</gene>
<feature type="domain" description="Heavy metal binding" evidence="3">
    <location>
        <begin position="42"/>
        <end position="71"/>
    </location>
</feature>
<evidence type="ECO:0000313" key="8">
    <source>
        <dbReference type="EMBL" id="AEI52079.1"/>
    </source>
</evidence>
<evidence type="ECO:0000259" key="4">
    <source>
        <dbReference type="Pfam" id="PF25869"/>
    </source>
</evidence>
<dbReference type="GO" id="GO:0015679">
    <property type="term" value="P:plasma membrane copper ion transport"/>
    <property type="evidence" value="ECO:0007669"/>
    <property type="project" value="TreeGrafter"/>
</dbReference>
<dbReference type="GO" id="GO:0046914">
    <property type="term" value="F:transition metal ion binding"/>
    <property type="evidence" value="ECO:0007669"/>
    <property type="project" value="TreeGrafter"/>
</dbReference>
<dbReference type="InterPro" id="IPR058790">
    <property type="entry name" value="BSH_CusB"/>
</dbReference>